<evidence type="ECO:0000256" key="2">
    <source>
        <dbReference type="ARBA" id="ARBA00004300"/>
    </source>
</evidence>
<evidence type="ECO:0000256" key="21">
    <source>
        <dbReference type="PROSITE-ProRule" id="PRU10141"/>
    </source>
</evidence>
<dbReference type="CDD" id="cd09465">
    <property type="entry name" value="LIM2_LIMK2"/>
    <property type="match status" value="1"/>
</dbReference>
<dbReference type="InterPro" id="IPR001781">
    <property type="entry name" value="Znf_LIM"/>
</dbReference>
<dbReference type="InterPro" id="IPR001245">
    <property type="entry name" value="Ser-Thr/Tyr_kinase_cat_dom"/>
</dbReference>
<protein>
    <recommendedName>
        <fullName evidence="17">LIM domain kinase 2</fullName>
        <ecNumber evidence="4">2.7.11.1</ecNumber>
    </recommendedName>
</protein>
<comment type="subcellular location">
    <subcellularLocation>
        <location evidence="2">Cytoplasm</location>
        <location evidence="2">Cytoskeleton</location>
        <location evidence="2">Microtubule organizing center</location>
        <location evidence="2">Centrosome</location>
    </subcellularLocation>
    <subcellularLocation>
        <location evidence="1">Cytoplasm</location>
        <location evidence="1">Cytoskeleton</location>
        <location evidence="1">Spindle</location>
    </subcellularLocation>
</comment>
<dbReference type="Pfam" id="PF00412">
    <property type="entry name" value="LIM"/>
    <property type="match status" value="2"/>
</dbReference>
<evidence type="ECO:0000256" key="6">
    <source>
        <dbReference type="ARBA" id="ARBA00022527"/>
    </source>
</evidence>
<dbReference type="Gene3D" id="2.10.110.10">
    <property type="entry name" value="Cysteine Rich Protein"/>
    <property type="match status" value="2"/>
</dbReference>
<dbReference type="InterPro" id="IPR036034">
    <property type="entry name" value="PDZ_sf"/>
</dbReference>
<dbReference type="Proteomes" id="UP000002852">
    <property type="component" value="Unassembled WGS sequence"/>
</dbReference>
<evidence type="ECO:0000256" key="19">
    <source>
        <dbReference type="ARBA" id="ARBA00048977"/>
    </source>
</evidence>
<evidence type="ECO:0000256" key="3">
    <source>
        <dbReference type="ARBA" id="ARBA00005843"/>
    </source>
</evidence>
<evidence type="ECO:0000256" key="12">
    <source>
        <dbReference type="ARBA" id="ARBA00022777"/>
    </source>
</evidence>
<dbReference type="SUPFAM" id="SSF56112">
    <property type="entry name" value="Protein kinase-like (PK-like)"/>
    <property type="match status" value="1"/>
</dbReference>
<evidence type="ECO:0000256" key="16">
    <source>
        <dbReference type="ARBA" id="ARBA00023212"/>
    </source>
</evidence>
<dbReference type="SMART" id="SM00132">
    <property type="entry name" value="LIM"/>
    <property type="match status" value="1"/>
</dbReference>
<dbReference type="PROSITE" id="PS50023">
    <property type="entry name" value="LIM_DOMAIN_2"/>
    <property type="match status" value="1"/>
</dbReference>
<evidence type="ECO:0000256" key="4">
    <source>
        <dbReference type="ARBA" id="ARBA00012513"/>
    </source>
</evidence>
<dbReference type="GeneTree" id="ENSGT00940000159133"/>
<comment type="similarity">
    <text evidence="3">Belongs to the protein kinase superfamily. TKL Ser/Thr protein kinase family.</text>
</comment>
<name>A0A3B5Q6M3_XIPMA</name>
<evidence type="ECO:0000313" key="26">
    <source>
        <dbReference type="Proteomes" id="UP000002852"/>
    </source>
</evidence>
<dbReference type="PROSITE" id="PS00478">
    <property type="entry name" value="LIM_DOMAIN_1"/>
    <property type="match status" value="1"/>
</dbReference>
<comment type="catalytic activity">
    <reaction evidence="19">
        <text>L-seryl-[protein] + ATP = O-phospho-L-seryl-[protein] + ADP + H(+)</text>
        <dbReference type="Rhea" id="RHEA:17989"/>
        <dbReference type="Rhea" id="RHEA-COMP:9863"/>
        <dbReference type="Rhea" id="RHEA-COMP:11604"/>
        <dbReference type="ChEBI" id="CHEBI:15378"/>
        <dbReference type="ChEBI" id="CHEBI:29999"/>
        <dbReference type="ChEBI" id="CHEBI:30616"/>
        <dbReference type="ChEBI" id="CHEBI:83421"/>
        <dbReference type="ChEBI" id="CHEBI:456216"/>
        <dbReference type="EC" id="2.7.11.1"/>
    </reaction>
    <physiologicalReaction direction="left-to-right" evidence="19">
        <dbReference type="Rhea" id="RHEA:17990"/>
    </physiologicalReaction>
</comment>
<keyword evidence="5" id="KW-0963">Cytoplasm</keyword>
<keyword evidence="6" id="KW-0723">Serine/threonine-protein kinase</keyword>
<dbReference type="Pfam" id="PF00595">
    <property type="entry name" value="PDZ"/>
    <property type="match status" value="1"/>
</dbReference>
<dbReference type="PROSITE" id="PS00107">
    <property type="entry name" value="PROTEIN_KINASE_ATP"/>
    <property type="match status" value="1"/>
</dbReference>
<organism evidence="25 26">
    <name type="scientific">Xiphophorus maculatus</name>
    <name type="common">Southern platyfish</name>
    <name type="synonym">Platypoecilus maculatus</name>
    <dbReference type="NCBI Taxonomy" id="8083"/>
    <lineage>
        <taxon>Eukaryota</taxon>
        <taxon>Metazoa</taxon>
        <taxon>Chordata</taxon>
        <taxon>Craniata</taxon>
        <taxon>Vertebrata</taxon>
        <taxon>Euteleostomi</taxon>
        <taxon>Actinopterygii</taxon>
        <taxon>Neopterygii</taxon>
        <taxon>Teleostei</taxon>
        <taxon>Neoteleostei</taxon>
        <taxon>Acanthomorphata</taxon>
        <taxon>Ovalentaria</taxon>
        <taxon>Atherinomorphae</taxon>
        <taxon>Cyprinodontiformes</taxon>
        <taxon>Poeciliidae</taxon>
        <taxon>Poeciliinae</taxon>
        <taxon>Xiphophorus</taxon>
    </lineage>
</organism>
<dbReference type="GO" id="GO:0005819">
    <property type="term" value="C:spindle"/>
    <property type="evidence" value="ECO:0007669"/>
    <property type="project" value="UniProtKB-SubCell"/>
</dbReference>
<feature type="domain" description="LIM zinc-binding" evidence="23">
    <location>
        <begin position="42"/>
        <end position="103"/>
    </location>
</feature>
<dbReference type="PANTHER" id="PTHR46485:SF1">
    <property type="entry name" value="LIM DOMAIN KINASE 2"/>
    <property type="match status" value="1"/>
</dbReference>
<dbReference type="SMART" id="SM00228">
    <property type="entry name" value="PDZ"/>
    <property type="match status" value="1"/>
</dbReference>
<evidence type="ECO:0000256" key="20">
    <source>
        <dbReference type="PROSITE-ProRule" id="PRU00125"/>
    </source>
</evidence>
<reference evidence="26" key="1">
    <citation type="submission" date="2012-01" db="EMBL/GenBank/DDBJ databases">
        <authorList>
            <person name="Walter R."/>
            <person name="Schartl M."/>
            <person name="Warren W."/>
        </authorList>
    </citation>
    <scope>NUCLEOTIDE SEQUENCE [LARGE SCALE GENOMIC DNA]</scope>
    <source>
        <strain evidence="26">JP 163 A</strain>
    </source>
</reference>
<keyword evidence="9 20" id="KW-0479">Metal-binding</keyword>
<dbReference type="SUPFAM" id="SSF50156">
    <property type="entry name" value="PDZ domain-like"/>
    <property type="match status" value="1"/>
</dbReference>
<dbReference type="AlphaFoldDB" id="A0A3B5Q6M3"/>
<dbReference type="InterPro" id="IPR000719">
    <property type="entry name" value="Prot_kinase_dom"/>
</dbReference>
<evidence type="ECO:0000259" key="22">
    <source>
        <dbReference type="PROSITE" id="PS50011"/>
    </source>
</evidence>
<feature type="binding site" evidence="21">
    <location>
        <position position="316"/>
    </location>
    <ligand>
        <name>ATP</name>
        <dbReference type="ChEBI" id="CHEBI:30616"/>
    </ligand>
</feature>
<dbReference type="InterPro" id="IPR001478">
    <property type="entry name" value="PDZ"/>
</dbReference>
<dbReference type="PROSITE" id="PS50106">
    <property type="entry name" value="PDZ"/>
    <property type="match status" value="1"/>
</dbReference>
<proteinExistence type="inferred from homology"/>
<keyword evidence="11 21" id="KW-0547">Nucleotide-binding</keyword>
<dbReference type="PROSITE" id="PS50011">
    <property type="entry name" value="PROTEIN_KINASE_DOM"/>
    <property type="match status" value="1"/>
</dbReference>
<evidence type="ECO:0000256" key="17">
    <source>
        <dbReference type="ARBA" id="ARBA00040666"/>
    </source>
</evidence>
<evidence type="ECO:0000259" key="24">
    <source>
        <dbReference type="PROSITE" id="PS50106"/>
    </source>
</evidence>
<keyword evidence="10" id="KW-0677">Repeat</keyword>
<dbReference type="GO" id="GO:0030036">
    <property type="term" value="P:actin cytoskeleton organization"/>
    <property type="evidence" value="ECO:0007669"/>
    <property type="project" value="TreeGrafter"/>
</dbReference>
<keyword evidence="16" id="KW-0206">Cytoskeleton</keyword>
<dbReference type="EC" id="2.7.11.1" evidence="4"/>
<dbReference type="Gene3D" id="2.30.42.10">
    <property type="match status" value="1"/>
</dbReference>
<evidence type="ECO:0000256" key="1">
    <source>
        <dbReference type="ARBA" id="ARBA00004186"/>
    </source>
</evidence>
<reference evidence="26" key="2">
    <citation type="journal article" date="2013" name="Nat. Genet.">
        <title>The genome of the platyfish, Xiphophorus maculatus, provides insights into evolutionary adaptation and several complex traits.</title>
        <authorList>
            <person name="Schartl M."/>
            <person name="Walter R.B."/>
            <person name="Shen Y."/>
            <person name="Garcia T."/>
            <person name="Catchen J."/>
            <person name="Amores A."/>
            <person name="Braasch I."/>
            <person name="Chalopin D."/>
            <person name="Volff J.N."/>
            <person name="Lesch K.P."/>
            <person name="Bisazza A."/>
            <person name="Minx P."/>
            <person name="Hillier L."/>
            <person name="Wilson R.K."/>
            <person name="Fuerstenberg S."/>
            <person name="Boore J."/>
            <person name="Searle S."/>
            <person name="Postlethwait J.H."/>
            <person name="Warren W.C."/>
        </authorList>
    </citation>
    <scope>NUCLEOTIDE SEQUENCE [LARGE SCALE GENOMIC DNA]</scope>
    <source>
        <strain evidence="26">JP 163 A</strain>
    </source>
</reference>
<evidence type="ECO:0000259" key="23">
    <source>
        <dbReference type="PROSITE" id="PS50023"/>
    </source>
</evidence>
<keyword evidence="26" id="KW-1185">Reference proteome</keyword>
<evidence type="ECO:0000256" key="18">
    <source>
        <dbReference type="ARBA" id="ARBA00048659"/>
    </source>
</evidence>
<comment type="catalytic activity">
    <reaction evidence="18">
        <text>L-threonyl-[protein] + ATP = O-phospho-L-threonyl-[protein] + ADP + H(+)</text>
        <dbReference type="Rhea" id="RHEA:46608"/>
        <dbReference type="Rhea" id="RHEA-COMP:11060"/>
        <dbReference type="Rhea" id="RHEA-COMP:11605"/>
        <dbReference type="ChEBI" id="CHEBI:15378"/>
        <dbReference type="ChEBI" id="CHEBI:30013"/>
        <dbReference type="ChEBI" id="CHEBI:30616"/>
        <dbReference type="ChEBI" id="CHEBI:61977"/>
        <dbReference type="ChEBI" id="CHEBI:456216"/>
        <dbReference type="EC" id="2.7.11.1"/>
    </reaction>
    <physiologicalReaction direction="left-to-right" evidence="18">
        <dbReference type="Rhea" id="RHEA:46609"/>
    </physiologicalReaction>
</comment>
<dbReference type="GO" id="GO:0005634">
    <property type="term" value="C:nucleus"/>
    <property type="evidence" value="ECO:0007669"/>
    <property type="project" value="TreeGrafter"/>
</dbReference>
<evidence type="ECO:0000256" key="8">
    <source>
        <dbReference type="ARBA" id="ARBA00022679"/>
    </source>
</evidence>
<evidence type="ECO:0000256" key="11">
    <source>
        <dbReference type="ARBA" id="ARBA00022741"/>
    </source>
</evidence>
<evidence type="ECO:0000256" key="14">
    <source>
        <dbReference type="ARBA" id="ARBA00022840"/>
    </source>
</evidence>
<evidence type="ECO:0000256" key="10">
    <source>
        <dbReference type="ARBA" id="ARBA00022737"/>
    </source>
</evidence>
<dbReference type="GO" id="GO:0005737">
    <property type="term" value="C:cytoplasm"/>
    <property type="evidence" value="ECO:0007669"/>
    <property type="project" value="TreeGrafter"/>
</dbReference>
<dbReference type="Gene3D" id="3.30.200.20">
    <property type="entry name" value="Phosphorylase Kinase, domain 1"/>
    <property type="match status" value="1"/>
</dbReference>
<evidence type="ECO:0000313" key="25">
    <source>
        <dbReference type="Ensembl" id="ENSXMAP00000025889.1"/>
    </source>
</evidence>
<dbReference type="Pfam" id="PF07714">
    <property type="entry name" value="PK_Tyr_Ser-Thr"/>
    <property type="match status" value="1"/>
</dbReference>
<dbReference type="Gene3D" id="1.10.510.10">
    <property type="entry name" value="Transferase(Phosphotransferase) domain 1"/>
    <property type="match status" value="1"/>
</dbReference>
<keyword evidence="13 20" id="KW-0862">Zinc</keyword>
<feature type="domain" description="Protein kinase" evidence="22">
    <location>
        <begin position="287"/>
        <end position="557"/>
    </location>
</feature>
<dbReference type="CDD" id="cd06754">
    <property type="entry name" value="PDZ_LIMK-like"/>
    <property type="match status" value="1"/>
</dbReference>
<evidence type="ECO:0000256" key="5">
    <source>
        <dbReference type="ARBA" id="ARBA00022490"/>
    </source>
</evidence>
<keyword evidence="14 21" id="KW-0067">ATP-binding</keyword>
<accession>A0A3B5Q6M3</accession>
<evidence type="ECO:0000256" key="9">
    <source>
        <dbReference type="ARBA" id="ARBA00022723"/>
    </source>
</evidence>
<dbReference type="InterPro" id="IPR017441">
    <property type="entry name" value="Protein_kinase_ATP_BS"/>
</dbReference>
<keyword evidence="12" id="KW-0418">Kinase</keyword>
<evidence type="ECO:0000256" key="7">
    <source>
        <dbReference type="ARBA" id="ARBA00022553"/>
    </source>
</evidence>
<dbReference type="GO" id="GO:0005524">
    <property type="term" value="F:ATP binding"/>
    <property type="evidence" value="ECO:0007669"/>
    <property type="project" value="UniProtKB-UniRule"/>
</dbReference>
<dbReference type="PANTHER" id="PTHR46485">
    <property type="entry name" value="LIM DOMAIN KINASE 1"/>
    <property type="match status" value="1"/>
</dbReference>
<dbReference type="SUPFAM" id="SSF57716">
    <property type="entry name" value="Glucocorticoid receptor-like (DNA-binding domain)"/>
    <property type="match status" value="2"/>
</dbReference>
<dbReference type="GO" id="GO:0005813">
    <property type="term" value="C:centrosome"/>
    <property type="evidence" value="ECO:0007669"/>
    <property type="project" value="UniProtKB-SubCell"/>
</dbReference>
<dbReference type="GO" id="GO:0004674">
    <property type="term" value="F:protein serine/threonine kinase activity"/>
    <property type="evidence" value="ECO:0007669"/>
    <property type="project" value="UniProtKB-KW"/>
</dbReference>
<dbReference type="GO" id="GO:0046872">
    <property type="term" value="F:metal ion binding"/>
    <property type="evidence" value="ECO:0007669"/>
    <property type="project" value="UniProtKB-KW"/>
</dbReference>
<keyword evidence="8" id="KW-0808">Transferase</keyword>
<dbReference type="InterPro" id="IPR011009">
    <property type="entry name" value="Kinase-like_dom_sf"/>
</dbReference>
<dbReference type="Ensembl" id="ENSXMAT00000042627.1">
    <property type="protein sequence ID" value="ENSXMAP00000025889.1"/>
    <property type="gene ID" value="ENSXMAG00000018076.2"/>
</dbReference>
<evidence type="ECO:0000256" key="15">
    <source>
        <dbReference type="ARBA" id="ARBA00023038"/>
    </source>
</evidence>
<dbReference type="InterPro" id="IPR050940">
    <property type="entry name" value="Actin_reg-Ser/Thr_kinase"/>
</dbReference>
<feature type="domain" description="PDZ" evidence="24">
    <location>
        <begin position="124"/>
        <end position="210"/>
    </location>
</feature>
<reference evidence="25" key="3">
    <citation type="submission" date="2025-08" db="UniProtKB">
        <authorList>
            <consortium name="Ensembl"/>
        </authorList>
    </citation>
    <scope>IDENTIFICATION</scope>
    <source>
        <strain evidence="25">JP 163 A</strain>
    </source>
</reference>
<evidence type="ECO:0000256" key="13">
    <source>
        <dbReference type="ARBA" id="ARBA00022833"/>
    </source>
</evidence>
<keyword evidence="15 20" id="KW-0440">LIM domain</keyword>
<keyword evidence="7" id="KW-0597">Phosphoprotein</keyword>
<reference evidence="25" key="4">
    <citation type="submission" date="2025-09" db="UniProtKB">
        <authorList>
            <consortium name="Ensembl"/>
        </authorList>
    </citation>
    <scope>IDENTIFICATION</scope>
    <source>
        <strain evidence="25">JP 163 A</strain>
    </source>
</reference>
<sequence length="600" mass="68488">MQLSDCLCLFRCSVCSDNLTNWYFEKDGKLYCQKHYWEKFGELCHGCSLLMTGPAMVAGEHKYHPECFVCLSCKVVIEDRDTYALVERSKLYCGKCYKQVVLTPMLEKRSHDSILDSLPHTVTLISMPSAANGKRGFSVSVLRDVNGSASVQVKEVRGMLISPEVRSAIHVGDRILEINGLPVGTLMEKEVYDLIHRTSHTLQLLIEYDPVRQRLDRLRLGSPRNQMGVPATPLKCLYLSFFRRSNSICKSPNSLKETPIITRDIGRSESLRSSSSCSHRIFRPCDLIHGEVLGKGFFGQAIKVTHKATGEVMVMKELIRCDEETQKTFLKEVKVMRSLDHPHVLRFIGVLYKDKRLNLITEFIEGGTLKDFIRDMDMFPWQQRVSFAKSIASGMAYLHSMSIIHRDLNSHNCLVKLDNTVVVADFGLSRLIVEEKVKPPPEKPSTKKRVLRRIDRKKRYTVVGNPYWMAPEMLNGKRYDEKVDIFSFGIVLCEIIGKVYADPECLPRTLDFGLNVGKFVEKFLPEDCPPAFFPLAVACCDLTPDNRPSFQKLEDWFDALSLYLELRIPLPAELDELHQNLSQLYCGTRKSKPDKFDLPL</sequence>